<name>A0A4R7VQ83_9PSEU</name>
<gene>
    <name evidence="1" type="ORF">CLV71_10532</name>
</gene>
<keyword evidence="2" id="KW-1185">Reference proteome</keyword>
<dbReference type="RefSeq" id="WP_243866458.1">
    <property type="nucleotide sequence ID" value="NZ_SOCP01000005.1"/>
</dbReference>
<dbReference type="Proteomes" id="UP000294927">
    <property type="component" value="Unassembled WGS sequence"/>
</dbReference>
<protein>
    <recommendedName>
        <fullName evidence="3">Lantibiotic biosynthesis dehydratase-like protein</fullName>
    </recommendedName>
</protein>
<proteinExistence type="predicted"/>
<dbReference type="EMBL" id="SOCP01000005">
    <property type="protein sequence ID" value="TDV51903.1"/>
    <property type="molecule type" value="Genomic_DNA"/>
</dbReference>
<evidence type="ECO:0000313" key="2">
    <source>
        <dbReference type="Proteomes" id="UP000294927"/>
    </source>
</evidence>
<evidence type="ECO:0008006" key="3">
    <source>
        <dbReference type="Google" id="ProtNLM"/>
    </source>
</evidence>
<evidence type="ECO:0000313" key="1">
    <source>
        <dbReference type="EMBL" id="TDV51903.1"/>
    </source>
</evidence>
<comment type="caution">
    <text evidence="1">The sequence shown here is derived from an EMBL/GenBank/DDBJ whole genome shotgun (WGS) entry which is preliminary data.</text>
</comment>
<organism evidence="1 2">
    <name type="scientific">Actinophytocola oryzae</name>
    <dbReference type="NCBI Taxonomy" id="502181"/>
    <lineage>
        <taxon>Bacteria</taxon>
        <taxon>Bacillati</taxon>
        <taxon>Actinomycetota</taxon>
        <taxon>Actinomycetes</taxon>
        <taxon>Pseudonocardiales</taxon>
        <taxon>Pseudonocardiaceae</taxon>
    </lineage>
</organism>
<accession>A0A4R7VQ83</accession>
<sequence>MCADGSFTGPAGLLRVAALPVTVLAKAGNPALFERIRGRGRSEVDYAGFAGRLAARLTAELVPHPELPAAIRGLALATRRTLLRGQPVDAVDCRRLAVVNAVLDGQDSLTGDLLRAAAWSRDLVAEDGRLARAIERERERLATLPWELATSDPAVLRVVADAAPNLPAEIRERLADDPAWSGKRMRQRADYLLRILARAAYKTTPRGWLGHVAVVGSGPGSDGALLTDATVGDYAVHTVGNIGAHRRELSQADDLPDASLSMAGLHWIEDDRLCCWVADPDTEAGVRLVRVRRTQPLDVVSQALGGGAVRAEEIAALLAPDGRGADVVRGFLHHLVRLGIVQASTRPRARLRSWSARPRPEQADGVFAGGFVDVYRRASGHVPGAAIERLGGLVDQARRVQAAVGAATRRHPVLDTVDSRPRPVTELVARFLDGRSSEHTEHHHSTWSEPEPGTAHHRLCEWIAGHADHDQVDLTPAVLDDLGVPPVEHRPWPTDCLVRPLPSGGPFAVLEGVNAAGVIDARFVDALRGLHEDVSHVDAYRAFLDAVAGRCGVEIVEVLVPPNGLRCANAVRRPRYTGLWTGDADPATYLGDHGPSGRYLPLGHITVRRDGARLVAEDPSGRPVWPICHATRVPPRPWDAVLALLMATSPVGRLAASFAPGDPMTAFPARRRLPRLVVDGGLVLAPRSVVVSREDLPRPAAPLVDRVRALARLRAETGAPRWNFLRARGARRPRPVDLDSVAALRVFDRVLADPSASALVLEEMLPGPDDAVVRSEAGEPLAAQLLVRLPHRASPDRLADEVARAWSDLERSTVDGAPLVAR</sequence>
<reference evidence="1 2" key="1">
    <citation type="submission" date="2019-03" db="EMBL/GenBank/DDBJ databases">
        <title>Genomic Encyclopedia of Archaeal and Bacterial Type Strains, Phase II (KMG-II): from individual species to whole genera.</title>
        <authorList>
            <person name="Goeker M."/>
        </authorList>
    </citation>
    <scope>NUCLEOTIDE SEQUENCE [LARGE SCALE GENOMIC DNA]</scope>
    <source>
        <strain evidence="1 2">DSM 45499</strain>
    </source>
</reference>
<dbReference type="AlphaFoldDB" id="A0A4R7VQ83"/>